<gene>
    <name evidence="1" type="ORF">KC19_1G121800</name>
</gene>
<evidence type="ECO:0000313" key="2">
    <source>
        <dbReference type="Proteomes" id="UP000822688"/>
    </source>
</evidence>
<dbReference type="EMBL" id="CM026421">
    <property type="protein sequence ID" value="KAG0590715.1"/>
    <property type="molecule type" value="Genomic_DNA"/>
</dbReference>
<sequence>MSPPPSLLHLTLVTAVLHIHRFTDLSAVPDHLVFLLFQKTLAAGKLTDYVLRMFVATGNEDVLQLVKALGVRRVMKPILPTREFSITANAIVSIF</sequence>
<dbReference type="AlphaFoldDB" id="A0A8T0J5A7"/>
<evidence type="ECO:0000313" key="1">
    <source>
        <dbReference type="EMBL" id="KAG0590715.1"/>
    </source>
</evidence>
<dbReference type="Proteomes" id="UP000822688">
    <property type="component" value="Chromosome 1"/>
</dbReference>
<accession>A0A8T0J5A7</accession>
<comment type="caution">
    <text evidence="1">The sequence shown here is derived from an EMBL/GenBank/DDBJ whole genome shotgun (WGS) entry which is preliminary data.</text>
</comment>
<proteinExistence type="predicted"/>
<organism evidence="1 2">
    <name type="scientific">Ceratodon purpureus</name>
    <name type="common">Fire moss</name>
    <name type="synonym">Dicranum purpureum</name>
    <dbReference type="NCBI Taxonomy" id="3225"/>
    <lineage>
        <taxon>Eukaryota</taxon>
        <taxon>Viridiplantae</taxon>
        <taxon>Streptophyta</taxon>
        <taxon>Embryophyta</taxon>
        <taxon>Bryophyta</taxon>
        <taxon>Bryophytina</taxon>
        <taxon>Bryopsida</taxon>
        <taxon>Dicranidae</taxon>
        <taxon>Pseudoditrichales</taxon>
        <taxon>Ditrichaceae</taxon>
        <taxon>Ceratodon</taxon>
    </lineage>
</organism>
<dbReference type="OrthoDB" id="1845870at2759"/>
<protein>
    <submittedName>
        <fullName evidence="1">Uncharacterized protein</fullName>
    </submittedName>
</protein>
<name>A0A8T0J5A7_CERPU</name>
<keyword evidence="2" id="KW-1185">Reference proteome</keyword>
<reference evidence="1" key="1">
    <citation type="submission" date="2020-06" db="EMBL/GenBank/DDBJ databases">
        <title>WGS assembly of Ceratodon purpureus strain R40.</title>
        <authorList>
            <person name="Carey S.B."/>
            <person name="Jenkins J."/>
            <person name="Shu S."/>
            <person name="Lovell J.T."/>
            <person name="Sreedasyam A."/>
            <person name="Maumus F."/>
            <person name="Tiley G.P."/>
            <person name="Fernandez-Pozo N."/>
            <person name="Barry K."/>
            <person name="Chen C."/>
            <person name="Wang M."/>
            <person name="Lipzen A."/>
            <person name="Daum C."/>
            <person name="Saski C.A."/>
            <person name="Payton A.C."/>
            <person name="Mcbreen J.C."/>
            <person name="Conrad R.E."/>
            <person name="Kollar L.M."/>
            <person name="Olsson S."/>
            <person name="Huttunen S."/>
            <person name="Landis J.B."/>
            <person name="Wickett N.J."/>
            <person name="Johnson M.G."/>
            <person name="Rensing S.A."/>
            <person name="Grimwood J."/>
            <person name="Schmutz J."/>
            <person name="Mcdaniel S.F."/>
        </authorList>
    </citation>
    <scope>NUCLEOTIDE SEQUENCE</scope>
    <source>
        <strain evidence="1">R40</strain>
    </source>
</reference>